<dbReference type="OrthoDB" id="2347062at2759"/>
<sequence length="97" mass="11259">MSFMLDRSEHNDNIPVGEYRKLSIVCQHFSKPKKPLAELSSNNNIKKNYKIVKTKINKSIQLGCKAHINLLRPEQNNVNQYIFVITTINNHCHELDP</sequence>
<evidence type="ECO:0008006" key="3">
    <source>
        <dbReference type="Google" id="ProtNLM"/>
    </source>
</evidence>
<proteinExistence type="predicted"/>
<dbReference type="EMBL" id="BLAL01000004">
    <property type="protein sequence ID" value="GES72615.1"/>
    <property type="molecule type" value="Genomic_DNA"/>
</dbReference>
<dbReference type="Proteomes" id="UP000615446">
    <property type="component" value="Unassembled WGS sequence"/>
</dbReference>
<organism evidence="1 2">
    <name type="scientific">Rhizophagus clarus</name>
    <dbReference type="NCBI Taxonomy" id="94130"/>
    <lineage>
        <taxon>Eukaryota</taxon>
        <taxon>Fungi</taxon>
        <taxon>Fungi incertae sedis</taxon>
        <taxon>Mucoromycota</taxon>
        <taxon>Glomeromycotina</taxon>
        <taxon>Glomeromycetes</taxon>
        <taxon>Glomerales</taxon>
        <taxon>Glomeraceae</taxon>
        <taxon>Rhizophagus</taxon>
    </lineage>
</organism>
<gene>
    <name evidence="1" type="ORF">RCL2_000017500</name>
</gene>
<reference evidence="1" key="1">
    <citation type="submission" date="2019-10" db="EMBL/GenBank/DDBJ databases">
        <title>Conservation and host-specific expression of non-tandemly repeated heterogenous ribosome RNA gene in arbuscular mycorrhizal fungi.</title>
        <authorList>
            <person name="Maeda T."/>
            <person name="Kobayashi Y."/>
            <person name="Nakagawa T."/>
            <person name="Ezawa T."/>
            <person name="Yamaguchi K."/>
            <person name="Bino T."/>
            <person name="Nishimoto Y."/>
            <person name="Shigenobu S."/>
            <person name="Kawaguchi M."/>
        </authorList>
    </citation>
    <scope>NUCLEOTIDE SEQUENCE</scope>
    <source>
        <strain evidence="1">HR1</strain>
    </source>
</reference>
<dbReference type="AlphaFoldDB" id="A0A8H3KR66"/>
<evidence type="ECO:0000313" key="2">
    <source>
        <dbReference type="Proteomes" id="UP000615446"/>
    </source>
</evidence>
<comment type="caution">
    <text evidence="1">The sequence shown here is derived from an EMBL/GenBank/DDBJ whole genome shotgun (WGS) entry which is preliminary data.</text>
</comment>
<name>A0A8H3KR66_9GLOM</name>
<accession>A0A8H3KR66</accession>
<evidence type="ECO:0000313" key="1">
    <source>
        <dbReference type="EMBL" id="GES72615.1"/>
    </source>
</evidence>
<protein>
    <recommendedName>
        <fullName evidence="3">FAR1 domain-containing protein</fullName>
    </recommendedName>
</protein>